<evidence type="ECO:0000256" key="1">
    <source>
        <dbReference type="ARBA" id="ARBA00023002"/>
    </source>
</evidence>
<dbReference type="AlphaFoldDB" id="A0A0F9V2P6"/>
<feature type="domain" description="2Fe-2S ferredoxin-type" evidence="4">
    <location>
        <begin position="1"/>
        <end position="83"/>
    </location>
</feature>
<dbReference type="InterPro" id="IPR017938">
    <property type="entry name" value="Riboflavin_synthase-like_b-brl"/>
</dbReference>
<dbReference type="SUPFAM" id="SSF52343">
    <property type="entry name" value="Ferredoxin reductase-like, C-terminal NADP-linked domain"/>
    <property type="match status" value="1"/>
</dbReference>
<organism evidence="6">
    <name type="scientific">marine sediment metagenome</name>
    <dbReference type="NCBI Taxonomy" id="412755"/>
    <lineage>
        <taxon>unclassified sequences</taxon>
        <taxon>metagenomes</taxon>
        <taxon>ecological metagenomes</taxon>
    </lineage>
</organism>
<comment type="similarity">
    <text evidence="3">Belongs to the Fre/LuxG FAD/NAD(P) flavoprotein oxidoreductase family.</text>
</comment>
<dbReference type="Pfam" id="PF00175">
    <property type="entry name" value="NAD_binding_1"/>
    <property type="match status" value="1"/>
</dbReference>
<dbReference type="InterPro" id="IPR017927">
    <property type="entry name" value="FAD-bd_FR_type"/>
</dbReference>
<dbReference type="GO" id="GO:0016491">
    <property type="term" value="F:oxidoreductase activity"/>
    <property type="evidence" value="ECO:0007669"/>
    <property type="project" value="UniProtKB-KW"/>
</dbReference>
<dbReference type="SUPFAM" id="SSF63380">
    <property type="entry name" value="Riboflavin synthase domain-like"/>
    <property type="match status" value="1"/>
</dbReference>
<evidence type="ECO:0000256" key="3">
    <source>
        <dbReference type="ARBA" id="ARBA00038177"/>
    </source>
</evidence>
<dbReference type="Pfam" id="PF00111">
    <property type="entry name" value="Fer2"/>
    <property type="match status" value="1"/>
</dbReference>
<dbReference type="CDD" id="cd06189">
    <property type="entry name" value="flavin_oxioreductase"/>
    <property type="match status" value="1"/>
</dbReference>
<comment type="caution">
    <text evidence="6">The sequence shown here is derived from an EMBL/GenBank/DDBJ whole genome shotgun (WGS) entry which is preliminary data.</text>
</comment>
<dbReference type="Gene3D" id="2.40.30.10">
    <property type="entry name" value="Translation factors"/>
    <property type="match status" value="1"/>
</dbReference>
<keyword evidence="2" id="KW-0455">Luminescence</keyword>
<dbReference type="PROSITE" id="PS51384">
    <property type="entry name" value="FAD_FR"/>
    <property type="match status" value="1"/>
</dbReference>
<evidence type="ECO:0008006" key="7">
    <source>
        <dbReference type="Google" id="ProtNLM"/>
    </source>
</evidence>
<accession>A0A0F9V2P6</accession>
<dbReference type="PANTHER" id="PTHR47354">
    <property type="entry name" value="NADH OXIDOREDUCTASE HCR"/>
    <property type="match status" value="1"/>
</dbReference>
<dbReference type="EMBL" id="LAZR01000082">
    <property type="protein sequence ID" value="KKN93972.1"/>
    <property type="molecule type" value="Genomic_DNA"/>
</dbReference>
<evidence type="ECO:0000259" key="5">
    <source>
        <dbReference type="PROSITE" id="PS51384"/>
    </source>
</evidence>
<sequence>MKVTLQPSGHIIEMQPGERILDAARRLGYDVPQSCRNGNCHVCAADLLAGTVHQGDADLIDGQLFTCISEPLSDCTLHWEGVLAPGEMPLRDLACQLIEAEPMGADVWRVRLRTPAGKPMRFHAGQYLLLDRPDGEASAFSIASAPFEERVIELHILAREHSTIALVEHIRRERLARIKGPFGDCHLAKLPERPLVLIAAGTGLAQMQSMIQECLREGFDYPVHLYWGVREAADFYAAPYWEEWKRSSNIYMHQIVSDEPDWPGRQGMLTQAVVEDLANLADYEFYASGSPAMVYATLDALMAAGMPEQQMLADVFAYAPRG</sequence>
<dbReference type="PANTHER" id="PTHR47354:SF7">
    <property type="entry name" value="NAD(P)H-FLAVIN REDUCTASE"/>
    <property type="match status" value="1"/>
</dbReference>
<dbReference type="InterPro" id="IPR050415">
    <property type="entry name" value="MRET"/>
</dbReference>
<dbReference type="InterPro" id="IPR036010">
    <property type="entry name" value="2Fe-2S_ferredoxin-like_sf"/>
</dbReference>
<dbReference type="Gene3D" id="3.10.20.30">
    <property type="match status" value="1"/>
</dbReference>
<dbReference type="InterPro" id="IPR012675">
    <property type="entry name" value="Beta-grasp_dom_sf"/>
</dbReference>
<dbReference type="Gene3D" id="3.40.50.80">
    <property type="entry name" value="Nucleotide-binding domain of ferredoxin-NADP reductase (FNR) module"/>
    <property type="match status" value="1"/>
</dbReference>
<gene>
    <name evidence="6" type="ORF">LCGC14_0192360</name>
</gene>
<dbReference type="InterPro" id="IPR039261">
    <property type="entry name" value="FNR_nucleotide-bd"/>
</dbReference>
<evidence type="ECO:0000313" key="6">
    <source>
        <dbReference type="EMBL" id="KKN93972.1"/>
    </source>
</evidence>
<dbReference type="SUPFAM" id="SSF54292">
    <property type="entry name" value="2Fe-2S ferredoxin-like"/>
    <property type="match status" value="1"/>
</dbReference>
<proteinExistence type="inferred from homology"/>
<evidence type="ECO:0000259" key="4">
    <source>
        <dbReference type="PROSITE" id="PS51085"/>
    </source>
</evidence>
<protein>
    <recommendedName>
        <fullName evidence="7">FAD-binding FR-type domain-containing protein</fullName>
    </recommendedName>
</protein>
<name>A0A0F9V2P6_9ZZZZ</name>
<feature type="domain" description="FAD-binding FR-type" evidence="5">
    <location>
        <begin position="90"/>
        <end position="188"/>
    </location>
</feature>
<dbReference type="PRINTS" id="PR00410">
    <property type="entry name" value="PHEHYDRXLASE"/>
</dbReference>
<dbReference type="InterPro" id="IPR001433">
    <property type="entry name" value="OxRdtase_FAD/NAD-bd"/>
</dbReference>
<dbReference type="CDD" id="cd00207">
    <property type="entry name" value="fer2"/>
    <property type="match status" value="1"/>
</dbReference>
<dbReference type="GO" id="GO:0051536">
    <property type="term" value="F:iron-sulfur cluster binding"/>
    <property type="evidence" value="ECO:0007669"/>
    <property type="project" value="InterPro"/>
</dbReference>
<dbReference type="PROSITE" id="PS51085">
    <property type="entry name" value="2FE2S_FER_2"/>
    <property type="match status" value="1"/>
</dbReference>
<evidence type="ECO:0000256" key="2">
    <source>
        <dbReference type="ARBA" id="ARBA00023223"/>
    </source>
</evidence>
<reference evidence="6" key="1">
    <citation type="journal article" date="2015" name="Nature">
        <title>Complex archaea that bridge the gap between prokaryotes and eukaryotes.</title>
        <authorList>
            <person name="Spang A."/>
            <person name="Saw J.H."/>
            <person name="Jorgensen S.L."/>
            <person name="Zaremba-Niedzwiedzka K."/>
            <person name="Martijn J."/>
            <person name="Lind A.E."/>
            <person name="van Eijk R."/>
            <person name="Schleper C."/>
            <person name="Guy L."/>
            <person name="Ettema T.J."/>
        </authorList>
    </citation>
    <scope>NUCLEOTIDE SEQUENCE</scope>
</reference>
<keyword evidence="1" id="KW-0560">Oxidoreductase</keyword>
<dbReference type="GO" id="GO:0008218">
    <property type="term" value="P:bioluminescence"/>
    <property type="evidence" value="ECO:0007669"/>
    <property type="project" value="UniProtKB-KW"/>
</dbReference>
<dbReference type="InterPro" id="IPR001041">
    <property type="entry name" value="2Fe-2S_ferredoxin-type"/>
</dbReference>